<reference evidence="2" key="1">
    <citation type="submission" date="2013-11" db="EMBL/GenBank/DDBJ databases">
        <title>The genomic landscape of the Guanapo guppy.</title>
        <authorList>
            <person name="Kuenstner A."/>
            <person name="Dreyer C."/>
        </authorList>
    </citation>
    <scope>NUCLEOTIDE SEQUENCE</scope>
    <source>
        <strain evidence="2">Guanapo</strain>
    </source>
</reference>
<sequence>LKRRRGGDVLPPTPTHIFRPCLCITVTAYAKKEQNKDYKRRRLSFVFFGLFHLFFSNHRPLSLHEPRRLTSSRKPGVVGSFSRTSIIKKILTNG</sequence>
<protein>
    <submittedName>
        <fullName evidence="1">Uncharacterized protein</fullName>
    </submittedName>
</protein>
<organism evidence="1 2">
    <name type="scientific">Poecilia reticulata</name>
    <name type="common">Guppy</name>
    <name type="synonym">Acanthophacelus reticulatus</name>
    <dbReference type="NCBI Taxonomy" id="8081"/>
    <lineage>
        <taxon>Eukaryota</taxon>
        <taxon>Metazoa</taxon>
        <taxon>Chordata</taxon>
        <taxon>Craniata</taxon>
        <taxon>Vertebrata</taxon>
        <taxon>Euteleostomi</taxon>
        <taxon>Actinopterygii</taxon>
        <taxon>Neopterygii</taxon>
        <taxon>Teleostei</taxon>
        <taxon>Neoteleostei</taxon>
        <taxon>Acanthomorphata</taxon>
        <taxon>Ovalentaria</taxon>
        <taxon>Atherinomorphae</taxon>
        <taxon>Cyprinodontiformes</taxon>
        <taxon>Poeciliidae</taxon>
        <taxon>Poeciliinae</taxon>
        <taxon>Poecilia</taxon>
    </lineage>
</organism>
<reference evidence="1" key="2">
    <citation type="submission" date="2025-08" db="UniProtKB">
        <authorList>
            <consortium name="Ensembl"/>
        </authorList>
    </citation>
    <scope>IDENTIFICATION</scope>
    <source>
        <strain evidence="1">Guanapo</strain>
    </source>
</reference>
<accession>A0A3P9NHE6</accession>
<keyword evidence="2" id="KW-1185">Reference proteome</keyword>
<dbReference type="Ensembl" id="ENSPRET00000009004.1">
    <property type="protein sequence ID" value="ENSPREP00000008898.1"/>
    <property type="gene ID" value="ENSPREG00000006086.1"/>
</dbReference>
<dbReference type="AlphaFoldDB" id="A0A3P9NHE6"/>
<dbReference type="Proteomes" id="UP000242638">
    <property type="component" value="Unassembled WGS sequence"/>
</dbReference>
<reference evidence="1" key="3">
    <citation type="submission" date="2025-09" db="UniProtKB">
        <authorList>
            <consortium name="Ensembl"/>
        </authorList>
    </citation>
    <scope>IDENTIFICATION</scope>
    <source>
        <strain evidence="1">Guanapo</strain>
    </source>
</reference>
<evidence type="ECO:0000313" key="1">
    <source>
        <dbReference type="Ensembl" id="ENSPREP00000008898.1"/>
    </source>
</evidence>
<proteinExistence type="predicted"/>
<evidence type="ECO:0000313" key="2">
    <source>
        <dbReference type="Proteomes" id="UP000242638"/>
    </source>
</evidence>
<name>A0A3P9NHE6_POERE</name>